<reference evidence="5" key="3">
    <citation type="submission" date="2020-05" db="EMBL/GenBank/DDBJ databases">
        <title>Electrophorus electricus (electric eel) genome, fEleEle1, primary haplotype.</title>
        <authorList>
            <person name="Myers G."/>
            <person name="Meyer A."/>
            <person name="Fedrigo O."/>
            <person name="Formenti G."/>
            <person name="Rhie A."/>
            <person name="Tracey A."/>
            <person name="Sims Y."/>
            <person name="Jarvis E.D."/>
        </authorList>
    </citation>
    <scope>NUCLEOTIDE SEQUENCE [LARGE SCALE GENOMIC DNA]</scope>
</reference>
<evidence type="ECO:0000256" key="3">
    <source>
        <dbReference type="ARBA" id="ARBA00023315"/>
    </source>
</evidence>
<comment type="similarity">
    <text evidence="1">Belongs to the acetyltransferase family.</text>
</comment>
<dbReference type="FunFam" id="3.40.630.30:FF:000011">
    <property type="entry name" value="Diamine acetyltransferase 1"/>
    <property type="match status" value="1"/>
</dbReference>
<keyword evidence="6" id="KW-1185">Reference proteome</keyword>
<dbReference type="PANTHER" id="PTHR10545">
    <property type="entry name" value="DIAMINE N-ACETYLTRANSFERASE"/>
    <property type="match status" value="1"/>
</dbReference>
<gene>
    <name evidence="5" type="primary">sat2b</name>
</gene>
<feature type="domain" description="N-acetyltransferase" evidence="4">
    <location>
        <begin position="3"/>
        <end position="168"/>
    </location>
</feature>
<organism evidence="5 6">
    <name type="scientific">Electrophorus electricus</name>
    <name type="common">Electric eel</name>
    <name type="synonym">Gymnotus electricus</name>
    <dbReference type="NCBI Taxonomy" id="8005"/>
    <lineage>
        <taxon>Eukaryota</taxon>
        <taxon>Metazoa</taxon>
        <taxon>Chordata</taxon>
        <taxon>Craniata</taxon>
        <taxon>Vertebrata</taxon>
        <taxon>Euteleostomi</taxon>
        <taxon>Actinopterygii</taxon>
        <taxon>Neopterygii</taxon>
        <taxon>Teleostei</taxon>
        <taxon>Ostariophysi</taxon>
        <taxon>Gymnotiformes</taxon>
        <taxon>Gymnotoidei</taxon>
        <taxon>Gymnotidae</taxon>
        <taxon>Electrophorus</taxon>
    </lineage>
</organism>
<keyword evidence="3" id="KW-0012">Acyltransferase</keyword>
<dbReference type="GeneTree" id="ENSGT00950000183121"/>
<accession>A0A4W4ERN4</accession>
<dbReference type="InterPro" id="IPR051016">
    <property type="entry name" value="Diverse_Substrate_AcTransf"/>
</dbReference>
<evidence type="ECO:0000256" key="1">
    <source>
        <dbReference type="ARBA" id="ARBA00008694"/>
    </source>
</evidence>
<dbReference type="Pfam" id="PF00583">
    <property type="entry name" value="Acetyltransf_1"/>
    <property type="match status" value="1"/>
</dbReference>
<dbReference type="InterPro" id="IPR000182">
    <property type="entry name" value="GNAT_dom"/>
</dbReference>
<dbReference type="GeneID" id="113573768"/>
<evidence type="ECO:0000313" key="6">
    <source>
        <dbReference type="Proteomes" id="UP000314983"/>
    </source>
</evidence>
<dbReference type="AlphaFoldDB" id="A0A4W4ERN4"/>
<dbReference type="PROSITE" id="PS51186">
    <property type="entry name" value="GNAT"/>
    <property type="match status" value="1"/>
</dbReference>
<dbReference type="InterPro" id="IPR016181">
    <property type="entry name" value="Acyl_CoA_acyltransferase"/>
</dbReference>
<dbReference type="SUPFAM" id="SSF55729">
    <property type="entry name" value="Acyl-CoA N-acyltransferases (Nat)"/>
    <property type="match status" value="1"/>
</dbReference>
<reference evidence="5" key="5">
    <citation type="submission" date="2025-09" db="UniProtKB">
        <authorList>
            <consortium name="Ensembl"/>
        </authorList>
    </citation>
    <scope>IDENTIFICATION</scope>
</reference>
<evidence type="ECO:0000313" key="5">
    <source>
        <dbReference type="Ensembl" id="ENSEEEP00000014773.2"/>
    </source>
</evidence>
<reference evidence="6" key="1">
    <citation type="journal article" date="2014" name="Science">
        <title>Nonhuman genetics. Genomic basis for the convergent evolution of electric organs.</title>
        <authorList>
            <person name="Gallant J.R."/>
            <person name="Traeger L.L."/>
            <person name="Volkening J.D."/>
            <person name="Moffett H."/>
            <person name="Chen P.H."/>
            <person name="Novina C.D."/>
            <person name="Phillips G.N.Jr."/>
            <person name="Anand R."/>
            <person name="Wells G.B."/>
            <person name="Pinch M."/>
            <person name="Guth R."/>
            <person name="Unguez G.A."/>
            <person name="Albert J.S."/>
            <person name="Zakon H.H."/>
            <person name="Samanta M.P."/>
            <person name="Sussman M.R."/>
        </authorList>
    </citation>
    <scope>NUCLEOTIDE SEQUENCE [LARGE SCALE GENOMIC DNA]</scope>
</reference>
<dbReference type="KEGG" id="eee:113573768"/>
<dbReference type="CDD" id="cd04301">
    <property type="entry name" value="NAT_SF"/>
    <property type="match status" value="1"/>
</dbReference>
<reference evidence="5" key="4">
    <citation type="submission" date="2025-08" db="UniProtKB">
        <authorList>
            <consortium name="Ensembl"/>
        </authorList>
    </citation>
    <scope>IDENTIFICATION</scope>
</reference>
<dbReference type="GO" id="GO:0008080">
    <property type="term" value="F:N-acetyltransferase activity"/>
    <property type="evidence" value="ECO:0007669"/>
    <property type="project" value="TreeGrafter"/>
</dbReference>
<keyword evidence="2" id="KW-0808">Transferase</keyword>
<dbReference type="RefSeq" id="XP_026860059.2">
    <property type="nucleotide sequence ID" value="XM_027004258.2"/>
</dbReference>
<reference evidence="6" key="2">
    <citation type="journal article" date="2017" name="Sci. Adv.">
        <title>A tail of two voltages: Proteomic comparison of the three electric organs of the electric eel.</title>
        <authorList>
            <person name="Traeger L.L."/>
            <person name="Sabat G."/>
            <person name="Barrett-Wilt G.A."/>
            <person name="Wells G.B."/>
            <person name="Sussman M.R."/>
        </authorList>
    </citation>
    <scope>NUCLEOTIDE SEQUENCE [LARGE SCALE GENOMIC DNA]</scope>
</reference>
<dbReference type="OMA" id="QSEWVRY"/>
<protein>
    <recommendedName>
        <fullName evidence="4">N-acetyltransferase domain-containing protein</fullName>
    </recommendedName>
</protein>
<evidence type="ECO:0000259" key="4">
    <source>
        <dbReference type="PROSITE" id="PS51186"/>
    </source>
</evidence>
<evidence type="ECO:0000256" key="2">
    <source>
        <dbReference type="ARBA" id="ARBA00022679"/>
    </source>
</evidence>
<dbReference type="STRING" id="8005.ENSEEEP00000014773"/>
<dbReference type="CTD" id="436827"/>
<sequence>MNFIIRAARPEDCKAVERMIMELAVYERMPDQVKISHKELERDGFSQNPFYHCLVAEVPEAHKSTEGHTTVGYVLYYYTYSTWKGRCIYMEDLYVMPDFRERGIGKALVASIAKVGTEQQCMHLQFSVLDWNKPSLDFYMSKGAQDLTAKEGWHLLRFDGVALIKLAQEAP</sequence>
<dbReference type="GO" id="GO:0006595">
    <property type="term" value="P:polyamine metabolic process"/>
    <property type="evidence" value="ECO:0007669"/>
    <property type="project" value="UniProtKB-ARBA"/>
</dbReference>
<name>A0A4W4ERN4_ELEEL</name>
<dbReference type="Proteomes" id="UP000314983">
    <property type="component" value="Chromosome 6"/>
</dbReference>
<dbReference type="PANTHER" id="PTHR10545:SF51">
    <property type="entry name" value="THIALYSINE N-EPSILON-ACETYLTRANSFERASE"/>
    <property type="match status" value="1"/>
</dbReference>
<dbReference type="Gene3D" id="3.40.630.30">
    <property type="match status" value="1"/>
</dbReference>
<proteinExistence type="inferred from homology"/>
<dbReference type="Ensembl" id="ENSEEET00000014948.2">
    <property type="protein sequence ID" value="ENSEEEP00000014773.2"/>
    <property type="gene ID" value="ENSEEEG00000007348.2"/>
</dbReference>